<dbReference type="PANTHER" id="PTHR21456:SF1">
    <property type="entry name" value="C2 NT-TYPE DOMAIN-CONTAINING PROTEIN"/>
    <property type="match status" value="1"/>
</dbReference>
<reference evidence="4 5" key="1">
    <citation type="submission" date="2017-06" db="EMBL/GenBank/DDBJ databases">
        <title>A platform for efficient transgenesis in Macrostomum lignano, a flatworm model organism for stem cell research.</title>
        <authorList>
            <person name="Berezikov E."/>
        </authorList>
    </citation>
    <scope>NUCLEOTIDE SEQUENCE [LARGE SCALE GENOMIC DNA]</scope>
    <source>
        <strain evidence="4">DV1</strain>
        <tissue evidence="4">Whole organism</tissue>
    </source>
</reference>
<dbReference type="OrthoDB" id="3365224at2759"/>
<comment type="caution">
    <text evidence="4">The sequence shown here is derived from an EMBL/GenBank/DDBJ whole genome shotgun (WGS) entry which is preliminary data.</text>
</comment>
<name>A0A267GYY1_9PLAT</name>
<sequence>LRPATSSHGANGQDYDGHTAIEASDASPNRKKRRHKFLVRLTLKELEGVTLSNGVLFAKMRLLSGGRFCQYSSRCVIQNNKVTWLAESGAPDATYEFPCRMKSSAETGVLHPCELRVSLRKEIRGGRSYSKLGFVNLDLAQFGHCSAPEERAFILTPYSPNERLDNSTLRLSLCMRCLRGDPIYRASSDPARLRHSVGGSSCGCGSDSATAFDSVVIDDAFGTDNASAVPMVTLTASGTQQVQQQPQQQHAQYLLTSRHCRNLSTYSNVSSHSRSGSGVGLIDFPRPGSVSVLSTGTSDLVSGGGGGGAHSLERSRSEVPPNSSRIINTRADNHTIVKQVLREQGIHLPSGRIN</sequence>
<accession>A0A267GYY1</accession>
<dbReference type="AlphaFoldDB" id="A0A267GYY1"/>
<gene>
    <name evidence="4" type="ORF">BOX15_Mlig004756g1</name>
</gene>
<comment type="similarity">
    <text evidence="1">Belongs to the EEIG family.</text>
</comment>
<dbReference type="PANTHER" id="PTHR21456">
    <property type="entry name" value="FAMILY WITH SEQUENCE SIMILARITY 102"/>
    <property type="match status" value="1"/>
</dbReference>
<dbReference type="InterPro" id="IPR039931">
    <property type="entry name" value="EEIG1/2-like"/>
</dbReference>
<feature type="domain" description="C2 NT-type" evidence="3">
    <location>
        <begin position="27"/>
        <end position="177"/>
    </location>
</feature>
<dbReference type="PROSITE" id="PS51840">
    <property type="entry name" value="C2_NT"/>
    <property type="match status" value="1"/>
</dbReference>
<evidence type="ECO:0000313" key="4">
    <source>
        <dbReference type="EMBL" id="PAA91236.1"/>
    </source>
</evidence>
<evidence type="ECO:0000259" key="3">
    <source>
        <dbReference type="PROSITE" id="PS51840"/>
    </source>
</evidence>
<dbReference type="STRING" id="282301.A0A267GYY1"/>
<keyword evidence="5" id="KW-1185">Reference proteome</keyword>
<evidence type="ECO:0000313" key="5">
    <source>
        <dbReference type="Proteomes" id="UP000215902"/>
    </source>
</evidence>
<organism evidence="4 5">
    <name type="scientific">Macrostomum lignano</name>
    <dbReference type="NCBI Taxonomy" id="282301"/>
    <lineage>
        <taxon>Eukaryota</taxon>
        <taxon>Metazoa</taxon>
        <taxon>Spiralia</taxon>
        <taxon>Lophotrochozoa</taxon>
        <taxon>Platyhelminthes</taxon>
        <taxon>Rhabditophora</taxon>
        <taxon>Macrostomorpha</taxon>
        <taxon>Macrostomida</taxon>
        <taxon>Macrostomidae</taxon>
        <taxon>Macrostomum</taxon>
    </lineage>
</organism>
<dbReference type="EMBL" id="NIVC01000093">
    <property type="protein sequence ID" value="PAA91236.1"/>
    <property type="molecule type" value="Genomic_DNA"/>
</dbReference>
<feature type="region of interest" description="Disordered" evidence="2">
    <location>
        <begin position="1"/>
        <end position="28"/>
    </location>
</feature>
<evidence type="ECO:0000256" key="2">
    <source>
        <dbReference type="SAM" id="MobiDB-lite"/>
    </source>
</evidence>
<dbReference type="InterPro" id="IPR019448">
    <property type="entry name" value="NT-C2"/>
</dbReference>
<feature type="region of interest" description="Disordered" evidence="2">
    <location>
        <begin position="295"/>
        <end position="326"/>
    </location>
</feature>
<proteinExistence type="inferred from homology"/>
<protein>
    <recommendedName>
        <fullName evidence="3">C2 NT-type domain-containing protein</fullName>
    </recommendedName>
</protein>
<dbReference type="Proteomes" id="UP000215902">
    <property type="component" value="Unassembled WGS sequence"/>
</dbReference>
<dbReference type="Pfam" id="PF10358">
    <property type="entry name" value="NT-C2"/>
    <property type="match status" value="1"/>
</dbReference>
<evidence type="ECO:0000256" key="1">
    <source>
        <dbReference type="ARBA" id="ARBA00034780"/>
    </source>
</evidence>
<feature type="non-terminal residue" evidence="4">
    <location>
        <position position="1"/>
    </location>
</feature>
<feature type="compositionally biased region" description="Polar residues" evidence="2">
    <location>
        <begin position="1"/>
        <end position="10"/>
    </location>
</feature>